<dbReference type="InterPro" id="IPR051685">
    <property type="entry name" value="Ycf3/AcsC/BcsC/TPR_MFPF"/>
</dbReference>
<dbReference type="OrthoDB" id="739506at2"/>
<dbReference type="SUPFAM" id="SSF48452">
    <property type="entry name" value="TPR-like"/>
    <property type="match status" value="2"/>
</dbReference>
<dbReference type="HOGENOM" id="CLU_043019_2_0_10"/>
<dbReference type="Gene3D" id="1.25.40.10">
    <property type="entry name" value="Tetratricopeptide repeat domain"/>
    <property type="match status" value="2"/>
</dbReference>
<dbReference type="STRING" id="679937.Bcop_1547"/>
<protein>
    <submittedName>
        <fullName evidence="5">Tetratricopeptide TPR_1 repeat-containing protein</fullName>
    </submittedName>
</protein>
<gene>
    <name evidence="5" type="ORF">Bcop_1547</name>
</gene>
<accession>F3ZQ74</accession>
<dbReference type="SMART" id="SM00028">
    <property type="entry name" value="TPR"/>
    <property type="match status" value="1"/>
</dbReference>
<dbReference type="Pfam" id="PF13414">
    <property type="entry name" value="TPR_11"/>
    <property type="match status" value="1"/>
</dbReference>
<sequence length="405" mass="46211">MKKVLLSVALLAGAFTFSFAQQKSVKEAKRIANGVNPDFAQAEQLINEALVNDETKDDPATWDVAGFIQQRRVEEEQKKQYLKQAFDTVGVYNSVSKLVEYYAKCDELAEIPNEKGKIKNKFRKNNSKIVLQFRPELINGGVYFFNVNKDKEAFDFFAKYLTSATLPMFEGADLKTTDENFKVIAYYATLAAMRLEDYPEIEKFAPLAVDTTKEGMQALEILSYSYKAQEKEAEFLASLKDGMAQFPEHLYFFGNLVDYYVNHEQFDDALALAKDMVAKYPENSYYVYVQGFINHHMKNYDEAAVCFAKAIELDPSNAEAHSNLGLVYTIQAQAILDAVPVDLDINDPEYKAATEKAIDLYKKALPNYEKARELKPEEQSLWLQGLYLVYYKLGMEEIEEIEALL</sequence>
<dbReference type="PANTHER" id="PTHR44943:SF8">
    <property type="entry name" value="TPR REPEAT-CONTAINING PROTEIN MJ0263"/>
    <property type="match status" value="1"/>
</dbReference>
<dbReference type="EMBL" id="CM001167">
    <property type="protein sequence ID" value="EGJ71740.1"/>
    <property type="molecule type" value="Genomic_DNA"/>
</dbReference>
<keyword evidence="1" id="KW-0677">Repeat</keyword>
<evidence type="ECO:0000313" key="5">
    <source>
        <dbReference type="EMBL" id="EGJ71740.1"/>
    </source>
</evidence>
<proteinExistence type="predicted"/>
<keyword evidence="4" id="KW-0732">Signal</keyword>
<dbReference type="PANTHER" id="PTHR44943">
    <property type="entry name" value="CELLULOSE SYNTHASE OPERON PROTEIN C"/>
    <property type="match status" value="1"/>
</dbReference>
<dbReference type="Proteomes" id="UP000018439">
    <property type="component" value="Chromosome"/>
</dbReference>
<reference evidence="5 6" key="1">
    <citation type="journal article" date="2011" name="Stand. Genomic Sci.">
        <title>Non-contiguous finished genome sequence of Bacteroides coprosuis type strain (PC139).</title>
        <authorList>
            <person name="Land M."/>
            <person name="Held B."/>
            <person name="Gronow S."/>
            <person name="Abt B."/>
            <person name="Lucas S."/>
            <person name="Del Rio T.G."/>
            <person name="Nolan M."/>
            <person name="Tice H."/>
            <person name="Cheng J.F."/>
            <person name="Pitluck S."/>
            <person name="Liolios K."/>
            <person name="Pagani I."/>
            <person name="Ivanova N."/>
            <person name="Mavromatis K."/>
            <person name="Mikhailova N."/>
            <person name="Pati A."/>
            <person name="Tapia R."/>
            <person name="Han C."/>
            <person name="Goodwin L."/>
            <person name="Chen A."/>
            <person name="Palaniappan K."/>
            <person name="Hauser L."/>
            <person name="Brambilla E.M."/>
            <person name="Rohde M."/>
            <person name="Goker M."/>
            <person name="Detter J.C."/>
            <person name="Woyke T."/>
            <person name="Bristow J."/>
            <person name="Eisen J.A."/>
            <person name="Markowitz V."/>
            <person name="Hugenholtz P."/>
            <person name="Kyrpides N.C."/>
            <person name="Klenk H.P."/>
            <person name="Lapidus A."/>
        </authorList>
    </citation>
    <scope>NUCLEOTIDE SEQUENCE</scope>
    <source>
        <strain evidence="5 6">DSM 18011</strain>
    </source>
</reference>
<dbReference type="eggNOG" id="COG4783">
    <property type="taxonomic scope" value="Bacteria"/>
</dbReference>
<feature type="repeat" description="TPR" evidence="3">
    <location>
        <begin position="284"/>
        <end position="317"/>
    </location>
</feature>
<evidence type="ECO:0000256" key="4">
    <source>
        <dbReference type="SAM" id="SignalP"/>
    </source>
</evidence>
<feature type="chain" id="PRO_5003303914" evidence="4">
    <location>
        <begin position="21"/>
        <end position="405"/>
    </location>
</feature>
<evidence type="ECO:0000313" key="6">
    <source>
        <dbReference type="Proteomes" id="UP000018439"/>
    </source>
</evidence>
<keyword evidence="6" id="KW-1185">Reference proteome</keyword>
<evidence type="ECO:0000256" key="2">
    <source>
        <dbReference type="ARBA" id="ARBA00022803"/>
    </source>
</evidence>
<dbReference type="InterPro" id="IPR019734">
    <property type="entry name" value="TPR_rpt"/>
</dbReference>
<dbReference type="AlphaFoldDB" id="F3ZQ74"/>
<evidence type="ECO:0000256" key="3">
    <source>
        <dbReference type="PROSITE-ProRule" id="PRU00339"/>
    </source>
</evidence>
<dbReference type="InterPro" id="IPR011990">
    <property type="entry name" value="TPR-like_helical_dom_sf"/>
</dbReference>
<evidence type="ECO:0000256" key="1">
    <source>
        <dbReference type="ARBA" id="ARBA00022737"/>
    </source>
</evidence>
<name>F3ZQ74_9BACE</name>
<keyword evidence="2 3" id="KW-0802">TPR repeat</keyword>
<dbReference type="PROSITE" id="PS50005">
    <property type="entry name" value="TPR"/>
    <property type="match status" value="1"/>
</dbReference>
<organism evidence="5 6">
    <name type="scientific">Bacteroides coprosuis DSM 18011</name>
    <dbReference type="NCBI Taxonomy" id="679937"/>
    <lineage>
        <taxon>Bacteria</taxon>
        <taxon>Pseudomonadati</taxon>
        <taxon>Bacteroidota</taxon>
        <taxon>Bacteroidia</taxon>
        <taxon>Bacteroidales</taxon>
        <taxon>Bacteroidaceae</taxon>
        <taxon>Bacteroides</taxon>
    </lineage>
</organism>
<feature type="signal peptide" evidence="4">
    <location>
        <begin position="1"/>
        <end position="20"/>
    </location>
</feature>